<feature type="binding site" evidence="6">
    <location>
        <begin position="109"/>
        <end position="111"/>
    </location>
    <ligand>
        <name>biotin</name>
        <dbReference type="ChEBI" id="CHEBI:57586"/>
    </ligand>
</feature>
<dbReference type="NCBIfam" id="TIGR00121">
    <property type="entry name" value="birA_ligase"/>
    <property type="match status" value="1"/>
</dbReference>
<feature type="binding site" evidence="6">
    <location>
        <begin position="82"/>
        <end position="84"/>
    </location>
    <ligand>
        <name>biotin</name>
        <dbReference type="ChEBI" id="CHEBI:57586"/>
    </ligand>
</feature>
<feature type="binding site" evidence="6">
    <location>
        <position position="105"/>
    </location>
    <ligand>
        <name>biotin</name>
        <dbReference type="ChEBI" id="CHEBI:57586"/>
    </ligand>
</feature>
<dbReference type="PANTHER" id="PTHR12835">
    <property type="entry name" value="BIOTIN PROTEIN LIGASE"/>
    <property type="match status" value="1"/>
</dbReference>
<dbReference type="PANTHER" id="PTHR12835:SF5">
    <property type="entry name" value="BIOTIN--PROTEIN LIGASE"/>
    <property type="match status" value="1"/>
</dbReference>
<dbReference type="InterPro" id="IPR004408">
    <property type="entry name" value="Biotin_CoA_COase_ligase"/>
</dbReference>
<reference evidence="8 9" key="1">
    <citation type="submission" date="2012-03" db="EMBL/GenBank/DDBJ databases">
        <authorList>
            <person name="Harkins D.M."/>
            <person name="Madupu R."/>
            <person name="Durkin A.S."/>
            <person name="Torralba M."/>
            <person name="Methe B."/>
            <person name="Sutton G.G."/>
            <person name="Nelson K.E."/>
        </authorList>
    </citation>
    <scope>NUCLEOTIDE SEQUENCE [LARGE SCALE GENOMIC DNA]</scope>
    <source>
        <strain evidence="8 9">CCUG 2042</strain>
    </source>
</reference>
<dbReference type="InterPro" id="IPR004143">
    <property type="entry name" value="BPL_LPL_catalytic"/>
</dbReference>
<keyword evidence="4 6" id="KW-0092">Biotin</keyword>
<dbReference type="Gene3D" id="3.30.930.10">
    <property type="entry name" value="Bira Bifunctional Protein, Domain 2"/>
    <property type="match status" value="1"/>
</dbReference>
<keyword evidence="9" id="KW-1185">Reference proteome</keyword>
<dbReference type="GO" id="GO:0004077">
    <property type="term" value="F:biotin--[biotin carboxyl-carrier protein] ligase activity"/>
    <property type="evidence" value="ECO:0007669"/>
    <property type="project" value="UniProtKB-UniRule"/>
</dbReference>
<dbReference type="Pfam" id="PF03099">
    <property type="entry name" value="BPL_LplA_LipB"/>
    <property type="match status" value="1"/>
</dbReference>
<dbReference type="GO" id="GO:0003677">
    <property type="term" value="F:DNA binding"/>
    <property type="evidence" value="ECO:0007669"/>
    <property type="project" value="UniProtKB-UniRule"/>
</dbReference>
<dbReference type="EMBL" id="AJSX01000027">
    <property type="protein sequence ID" value="EIJ69759.1"/>
    <property type="molecule type" value="Genomic_DNA"/>
</dbReference>
<keyword evidence="1 6" id="KW-0436">Ligase</keyword>
<comment type="caution">
    <text evidence="8">The sequence shown here is derived from an EMBL/GenBank/DDBJ whole genome shotgun (WGS) entry which is preliminary data.</text>
</comment>
<keyword evidence="2 6" id="KW-0547">Nucleotide-binding</keyword>
<evidence type="ECO:0000256" key="6">
    <source>
        <dbReference type="HAMAP-Rule" id="MF_00978"/>
    </source>
</evidence>
<comment type="catalytic activity">
    <reaction evidence="5 6">
        <text>biotin + L-lysyl-[protein] + ATP = N(6)-biotinyl-L-lysyl-[protein] + AMP + diphosphate + H(+)</text>
        <dbReference type="Rhea" id="RHEA:11756"/>
        <dbReference type="Rhea" id="RHEA-COMP:9752"/>
        <dbReference type="Rhea" id="RHEA-COMP:10505"/>
        <dbReference type="ChEBI" id="CHEBI:15378"/>
        <dbReference type="ChEBI" id="CHEBI:29969"/>
        <dbReference type="ChEBI" id="CHEBI:30616"/>
        <dbReference type="ChEBI" id="CHEBI:33019"/>
        <dbReference type="ChEBI" id="CHEBI:57586"/>
        <dbReference type="ChEBI" id="CHEBI:83144"/>
        <dbReference type="ChEBI" id="CHEBI:456215"/>
        <dbReference type="EC" id="6.3.4.15"/>
    </reaction>
</comment>
<accession>I3DDG6</accession>
<keyword evidence="6" id="KW-0238">DNA-binding</keyword>
<keyword evidence="3 6" id="KW-0067">ATP-binding</keyword>
<organism evidence="8 9">
    <name type="scientific">Pasteurella bettyae CCUG 2042</name>
    <dbReference type="NCBI Taxonomy" id="1095749"/>
    <lineage>
        <taxon>Bacteria</taxon>
        <taxon>Pseudomonadati</taxon>
        <taxon>Pseudomonadota</taxon>
        <taxon>Gammaproteobacteria</taxon>
        <taxon>Pasteurellales</taxon>
        <taxon>Pasteurellaceae</taxon>
        <taxon>Pasteurella</taxon>
    </lineage>
</organism>
<dbReference type="InterPro" id="IPR045864">
    <property type="entry name" value="aa-tRNA-synth_II/BPL/LPL"/>
</dbReference>
<dbReference type="eggNOG" id="COG0340">
    <property type="taxonomic scope" value="Bacteria"/>
</dbReference>
<dbReference type="NCBIfam" id="NF008847">
    <property type="entry name" value="PRK11886.1-2"/>
    <property type="match status" value="1"/>
</dbReference>
<gene>
    <name evidence="6" type="primary">birA</name>
    <name evidence="8" type="ORF">HMPREF1052_1687</name>
</gene>
<protein>
    <recommendedName>
        <fullName evidence="6">Bifunctional ligase/repressor BirA</fullName>
    </recommendedName>
    <alternativeName>
        <fullName evidence="6">Biotin operon repressor</fullName>
    </alternativeName>
    <alternativeName>
        <fullName evidence="6">Biotin--[acetyl-CoA-carboxylase] ligase</fullName>
        <ecNumber evidence="6">6.3.4.15</ecNumber>
    </alternativeName>
    <alternativeName>
        <fullName evidence="6">Biotin--protein ligase</fullName>
    </alternativeName>
    <alternativeName>
        <fullName evidence="6">Biotin-[acetyl-CoA carboxylase] synthetase</fullName>
    </alternativeName>
</protein>
<evidence type="ECO:0000256" key="5">
    <source>
        <dbReference type="ARBA" id="ARBA00047846"/>
    </source>
</evidence>
<keyword evidence="6" id="KW-0678">Repressor</keyword>
<dbReference type="Pfam" id="PF02237">
    <property type="entry name" value="BPL_C"/>
    <property type="match status" value="1"/>
</dbReference>
<evidence type="ECO:0000256" key="4">
    <source>
        <dbReference type="ARBA" id="ARBA00023267"/>
    </source>
</evidence>
<feature type="binding site" evidence="6">
    <location>
        <position position="175"/>
    </location>
    <ligand>
        <name>biotin</name>
        <dbReference type="ChEBI" id="CHEBI:57586"/>
    </ligand>
</feature>
<dbReference type="SUPFAM" id="SSF50037">
    <property type="entry name" value="C-terminal domain of transcriptional repressors"/>
    <property type="match status" value="1"/>
</dbReference>
<dbReference type="PROSITE" id="PS51733">
    <property type="entry name" value="BPL_LPL_CATALYTIC"/>
    <property type="match status" value="1"/>
</dbReference>
<name>I3DDG6_9PAST</name>
<dbReference type="Gene3D" id="2.30.30.100">
    <property type="match status" value="1"/>
</dbReference>
<feature type="DNA-binding region" description="H-T-H motif" evidence="6">
    <location>
        <begin position="16"/>
        <end position="35"/>
    </location>
</feature>
<dbReference type="InterPro" id="IPR030855">
    <property type="entry name" value="Bifunct_BirA"/>
</dbReference>
<dbReference type="RefSeq" id="WP_005760349.1">
    <property type="nucleotide sequence ID" value="NZ_AJSX01000027.1"/>
</dbReference>
<dbReference type="InterPro" id="IPR008988">
    <property type="entry name" value="Transcriptional_repressor_C"/>
</dbReference>
<dbReference type="InterPro" id="IPR003142">
    <property type="entry name" value="BPL_C"/>
</dbReference>
<evidence type="ECO:0000313" key="9">
    <source>
        <dbReference type="Proteomes" id="UP000006457"/>
    </source>
</evidence>
<dbReference type="SUPFAM" id="SSF55681">
    <property type="entry name" value="Class II aaRS and biotin synthetases"/>
    <property type="match status" value="1"/>
</dbReference>
<dbReference type="PATRIC" id="fig|1095749.3.peg.956"/>
<dbReference type="GO" id="GO:0006355">
    <property type="term" value="P:regulation of DNA-templated transcription"/>
    <property type="evidence" value="ECO:0007669"/>
    <property type="project" value="UniProtKB-UniRule"/>
</dbReference>
<keyword evidence="6" id="KW-0805">Transcription regulation</keyword>
<feature type="domain" description="BPL/LPL catalytic" evidence="7">
    <location>
        <begin position="59"/>
        <end position="245"/>
    </location>
</feature>
<evidence type="ECO:0000256" key="3">
    <source>
        <dbReference type="ARBA" id="ARBA00022840"/>
    </source>
</evidence>
<dbReference type="GO" id="GO:0005737">
    <property type="term" value="C:cytoplasm"/>
    <property type="evidence" value="ECO:0007669"/>
    <property type="project" value="TreeGrafter"/>
</dbReference>
<proteinExistence type="inferred from homology"/>
<dbReference type="AlphaFoldDB" id="I3DDG6"/>
<evidence type="ECO:0000256" key="2">
    <source>
        <dbReference type="ARBA" id="ARBA00022741"/>
    </source>
</evidence>
<evidence type="ECO:0000313" key="8">
    <source>
        <dbReference type="EMBL" id="EIJ69759.1"/>
    </source>
</evidence>
<evidence type="ECO:0000256" key="1">
    <source>
        <dbReference type="ARBA" id="ARBA00022598"/>
    </source>
</evidence>
<dbReference type="EC" id="6.3.4.15" evidence="6"/>
<sequence>MSTLLEVLADGQPHSFEELTALLNLSKIDLLDQLETLQFQGLHFHSSLNDVQLIPQLDLLDQRRLSEALKPSNVIIKPIIDSTNQYIIEHLDELKKGDLCLSEHQTAGRGRRGRQWLSPFAGQLIMSFYWTFDPRKSLDGLSLVIGMAIADALKSAGANTINLKWPNDLYLSGRKLAGILIEIANRKNGLLNVIVGIGINLSLPKQEHLIDQPWAELCESLPHLDRNQLVIQVVNKLYQYLNQFERHGIDETFRKKWSEMDFAINELVNIITDKQIIVGVNQGIDERGYIVIKTESGEIMKFNGGEVSLRKGR</sequence>
<comment type="similarity">
    <text evidence="6">Belongs to the biotin--protein ligase family.</text>
</comment>
<dbReference type="OrthoDB" id="9807064at2"/>
<dbReference type="CDD" id="cd16442">
    <property type="entry name" value="BPL"/>
    <property type="match status" value="1"/>
</dbReference>
<dbReference type="HAMAP" id="MF_00978">
    <property type="entry name" value="Bifunct_BirA"/>
    <property type="match status" value="1"/>
</dbReference>
<dbReference type="Proteomes" id="UP000006457">
    <property type="component" value="Unassembled WGS sequence"/>
</dbReference>
<keyword evidence="6" id="KW-0804">Transcription</keyword>
<dbReference type="GO" id="GO:0005524">
    <property type="term" value="F:ATP binding"/>
    <property type="evidence" value="ECO:0007669"/>
    <property type="project" value="UniProtKB-UniRule"/>
</dbReference>
<comment type="function">
    <text evidence="6">Acts both as a biotin--[acetyl-CoA-carboxylase] ligase and a biotin-operon repressor. In the presence of ATP, BirA activates biotin to form the BirA-biotinyl-5'-adenylate (BirA-bio-5'-AMP or holoBirA) complex. HoloBirA can either transfer the biotinyl moiety to the biotin carboxyl carrier protein (BCCP) subunit of acetyl-CoA carboxylase, or bind to the biotin operator site and inhibit transcription of the operon.</text>
</comment>
<evidence type="ECO:0000259" key="7">
    <source>
        <dbReference type="PROSITE" id="PS51733"/>
    </source>
</evidence>